<evidence type="ECO:0000256" key="1">
    <source>
        <dbReference type="SAM" id="MobiDB-lite"/>
    </source>
</evidence>
<feature type="compositionally biased region" description="Basic and acidic residues" evidence="1">
    <location>
        <begin position="43"/>
        <end position="52"/>
    </location>
</feature>
<feature type="compositionally biased region" description="Basic residues" evidence="1">
    <location>
        <begin position="19"/>
        <end position="42"/>
    </location>
</feature>
<feature type="compositionally biased region" description="Basic residues" evidence="1">
    <location>
        <begin position="1"/>
        <end position="12"/>
    </location>
</feature>
<accession>A0A6J4SHC0</accession>
<feature type="compositionally biased region" description="Basic and acidic residues" evidence="1">
    <location>
        <begin position="255"/>
        <end position="273"/>
    </location>
</feature>
<evidence type="ECO:0000313" key="2">
    <source>
        <dbReference type="EMBL" id="CAA9494052.1"/>
    </source>
</evidence>
<feature type="compositionally biased region" description="Low complexity" evidence="1">
    <location>
        <begin position="125"/>
        <end position="134"/>
    </location>
</feature>
<feature type="compositionally biased region" description="Basic and acidic residues" evidence="1">
    <location>
        <begin position="188"/>
        <end position="213"/>
    </location>
</feature>
<feature type="non-terminal residue" evidence="2">
    <location>
        <position position="281"/>
    </location>
</feature>
<dbReference type="EMBL" id="CADCVT010000150">
    <property type="protein sequence ID" value="CAA9494052.1"/>
    <property type="molecule type" value="Genomic_DNA"/>
</dbReference>
<sequence length="281" mass="32146">GLAHGRRARPRRGAPVGHLQRRRHRAVHARGAQRSRPHRRLPRAREPALPRRDRPRHVRADRLRHRGLGRRADLHRRPCVDGAADALRAGRGQGARAHRRRHRLDHEPRRRRRGRREVRRRRQPARPVRQRLLQAHGRPVRLAAAAGERHGPPADRLPDVQAHGLPATARDGAKLGGALPRRRHRPDRARAQRRADVPDVDHELHQARADRQARLPVGDAQAGRGLRVLPRGRRAPRHRDLRHARAQGRQALLGRAREDPRVAQDPRADDRRAPAPVGQRV</sequence>
<feature type="compositionally biased region" description="Basic residues" evidence="1">
    <location>
        <begin position="96"/>
        <end position="124"/>
    </location>
</feature>
<feature type="compositionally biased region" description="Basic and acidic residues" evidence="1">
    <location>
        <begin position="147"/>
        <end position="158"/>
    </location>
</feature>
<feature type="region of interest" description="Disordered" evidence="1">
    <location>
        <begin position="85"/>
        <end position="281"/>
    </location>
</feature>
<reference evidence="2" key="1">
    <citation type="submission" date="2020-02" db="EMBL/GenBank/DDBJ databases">
        <authorList>
            <person name="Meier V. D."/>
        </authorList>
    </citation>
    <scope>NUCLEOTIDE SEQUENCE</scope>
    <source>
        <strain evidence="2">AVDCRST_MAG85</strain>
    </source>
</reference>
<organism evidence="2">
    <name type="scientific">uncultured Solirubrobacteraceae bacterium</name>
    <dbReference type="NCBI Taxonomy" id="1162706"/>
    <lineage>
        <taxon>Bacteria</taxon>
        <taxon>Bacillati</taxon>
        <taxon>Actinomycetota</taxon>
        <taxon>Thermoleophilia</taxon>
        <taxon>Solirubrobacterales</taxon>
        <taxon>Solirubrobacteraceae</taxon>
        <taxon>environmental samples</taxon>
    </lineage>
</organism>
<feature type="compositionally biased region" description="Basic residues" evidence="1">
    <location>
        <begin position="230"/>
        <end position="246"/>
    </location>
</feature>
<feature type="compositionally biased region" description="Basic residues" evidence="1">
    <location>
        <begin position="53"/>
        <end position="69"/>
    </location>
</feature>
<gene>
    <name evidence="2" type="ORF">AVDCRST_MAG85-1378</name>
</gene>
<proteinExistence type="predicted"/>
<protein>
    <submittedName>
        <fullName evidence="2">Uncharacterized protein</fullName>
    </submittedName>
</protein>
<dbReference type="AlphaFoldDB" id="A0A6J4SHC0"/>
<name>A0A6J4SHC0_9ACTN</name>
<feature type="region of interest" description="Disordered" evidence="1">
    <location>
        <begin position="1"/>
        <end position="69"/>
    </location>
</feature>
<feature type="non-terminal residue" evidence="2">
    <location>
        <position position="1"/>
    </location>
</feature>